<name>A0A4Q7P4J2_9FIRM</name>
<dbReference type="SUPFAM" id="SSF55174">
    <property type="entry name" value="Alpha-L RNA-binding motif"/>
    <property type="match status" value="1"/>
</dbReference>
<dbReference type="Gene3D" id="3.10.290.10">
    <property type="entry name" value="RNA-binding S4 domain"/>
    <property type="match status" value="1"/>
</dbReference>
<accession>A0A4Q7P4J2</accession>
<protein>
    <submittedName>
        <fullName evidence="2">Ribosome-associated protein</fullName>
    </submittedName>
</protein>
<dbReference type="InterPro" id="IPR036986">
    <property type="entry name" value="S4_RNA-bd_sf"/>
</dbReference>
<proteinExistence type="predicted"/>
<dbReference type="RefSeq" id="WP_130435476.1">
    <property type="nucleotide sequence ID" value="NZ_SGXF01000004.1"/>
</dbReference>
<keyword evidence="3" id="KW-1185">Reference proteome</keyword>
<gene>
    <name evidence="2" type="ORF">EV209_2202</name>
</gene>
<dbReference type="OrthoDB" id="9811532at2"/>
<comment type="caution">
    <text evidence="2">The sequence shown here is derived from an EMBL/GenBank/DDBJ whole genome shotgun (WGS) entry which is preliminary data.</text>
</comment>
<keyword evidence="1" id="KW-0694">RNA-binding</keyword>
<dbReference type="AlphaFoldDB" id="A0A4Q7P4J2"/>
<dbReference type="Pfam" id="PF13275">
    <property type="entry name" value="S4_2"/>
    <property type="match status" value="1"/>
</dbReference>
<dbReference type="CDD" id="cd00165">
    <property type="entry name" value="S4"/>
    <property type="match status" value="1"/>
</dbReference>
<organism evidence="2 3">
    <name type="scientific">Cuneatibacter caecimuris</name>
    <dbReference type="NCBI Taxonomy" id="1796618"/>
    <lineage>
        <taxon>Bacteria</taxon>
        <taxon>Bacillati</taxon>
        <taxon>Bacillota</taxon>
        <taxon>Clostridia</taxon>
        <taxon>Lachnospirales</taxon>
        <taxon>Lachnospiraceae</taxon>
        <taxon>Cuneatibacter</taxon>
    </lineage>
</organism>
<dbReference type="GO" id="GO:0003723">
    <property type="term" value="F:RNA binding"/>
    <property type="evidence" value="ECO:0007669"/>
    <property type="project" value="UniProtKB-KW"/>
</dbReference>
<dbReference type="Proteomes" id="UP000292927">
    <property type="component" value="Unassembled WGS sequence"/>
</dbReference>
<sequence length="70" mass="7637">MRKVVLREEYIKLGQALKASRLADSGVDAKFAVLEGKVKVNGSVELQRGKKLHAGDVVEYNGEQIQISAP</sequence>
<evidence type="ECO:0000313" key="2">
    <source>
        <dbReference type="EMBL" id="RZS94360.1"/>
    </source>
</evidence>
<dbReference type="PROSITE" id="PS50889">
    <property type="entry name" value="S4"/>
    <property type="match status" value="1"/>
</dbReference>
<evidence type="ECO:0000256" key="1">
    <source>
        <dbReference type="PROSITE-ProRule" id="PRU00182"/>
    </source>
</evidence>
<reference evidence="2 3" key="1">
    <citation type="submission" date="2019-02" db="EMBL/GenBank/DDBJ databases">
        <title>Genomic Encyclopedia of Type Strains, Phase IV (KMG-IV): sequencing the most valuable type-strain genomes for metagenomic binning, comparative biology and taxonomic classification.</title>
        <authorList>
            <person name="Goeker M."/>
        </authorList>
    </citation>
    <scope>NUCLEOTIDE SEQUENCE [LARGE SCALE GENOMIC DNA]</scope>
    <source>
        <strain evidence="2 3">DSM 29486</strain>
    </source>
</reference>
<dbReference type="EMBL" id="SGXF01000004">
    <property type="protein sequence ID" value="RZS94360.1"/>
    <property type="molecule type" value="Genomic_DNA"/>
</dbReference>
<evidence type="ECO:0000313" key="3">
    <source>
        <dbReference type="Proteomes" id="UP000292927"/>
    </source>
</evidence>